<dbReference type="InterPro" id="IPR005064">
    <property type="entry name" value="BUG"/>
</dbReference>
<keyword evidence="4" id="KW-1185">Reference proteome</keyword>
<dbReference type="Gene3D" id="3.40.190.150">
    <property type="entry name" value="Bordetella uptake gene, domain 1"/>
    <property type="match status" value="1"/>
</dbReference>
<comment type="caution">
    <text evidence="3">The sequence shown here is derived from an EMBL/GenBank/DDBJ whole genome shotgun (WGS) entry which is preliminary data.</text>
</comment>
<evidence type="ECO:0000313" key="3">
    <source>
        <dbReference type="EMBL" id="PWS35068.1"/>
    </source>
</evidence>
<dbReference type="SUPFAM" id="SSF53850">
    <property type="entry name" value="Periplasmic binding protein-like II"/>
    <property type="match status" value="1"/>
</dbReference>
<name>A0A317FC16_9PROT</name>
<comment type="similarity">
    <text evidence="1">Belongs to the UPF0065 (bug) family.</text>
</comment>
<dbReference type="Proteomes" id="UP000245765">
    <property type="component" value="Unassembled WGS sequence"/>
</dbReference>
<dbReference type="PIRSF" id="PIRSF017082">
    <property type="entry name" value="YflP"/>
    <property type="match status" value="1"/>
</dbReference>
<organism evidence="3 4">
    <name type="scientific">Falsiroseomonas bella</name>
    <dbReference type="NCBI Taxonomy" id="2184016"/>
    <lineage>
        <taxon>Bacteria</taxon>
        <taxon>Pseudomonadati</taxon>
        <taxon>Pseudomonadota</taxon>
        <taxon>Alphaproteobacteria</taxon>
        <taxon>Acetobacterales</taxon>
        <taxon>Roseomonadaceae</taxon>
        <taxon>Falsiroseomonas</taxon>
    </lineage>
</organism>
<dbReference type="Pfam" id="PF03401">
    <property type="entry name" value="TctC"/>
    <property type="match status" value="1"/>
</dbReference>
<evidence type="ECO:0000313" key="4">
    <source>
        <dbReference type="Proteomes" id="UP000245765"/>
    </source>
</evidence>
<proteinExistence type="inferred from homology"/>
<keyword evidence="2" id="KW-0732">Signal</keyword>
<dbReference type="PANTHER" id="PTHR42928:SF5">
    <property type="entry name" value="BLR1237 PROTEIN"/>
    <property type="match status" value="1"/>
</dbReference>
<dbReference type="EMBL" id="QGNA01000005">
    <property type="protein sequence ID" value="PWS35068.1"/>
    <property type="molecule type" value="Genomic_DNA"/>
</dbReference>
<feature type="chain" id="PRO_5016447390" evidence="2">
    <location>
        <begin position="25"/>
        <end position="323"/>
    </location>
</feature>
<feature type="signal peptide" evidence="2">
    <location>
        <begin position="1"/>
        <end position="24"/>
    </location>
</feature>
<sequence length="323" mass="33553">MAAITRRALGATLVAASLARPALAQWAPTRAIRLIAPYPPGGGVDTTSRLLAGPMGSVLGQQIVVENRGGAGGSIGAAELARSAPDGHTIMIDAMAHTVNPALLRNLPFDYATAFTPISQVVVLPQILIVNPQIPARTLQDFVAYVKARPGQLSYGSSGNATAAHLASALFVSRAGLDIQHVPYRGGTPALADLMGGSIAFVFGTVSSSLQLAREGRVRPLAVSTASRIASLPEVPTVAEQGFAGFELNEWNGLYAPAGLPAGAADRLYEAARHALADATVRQRLDALGAMPLGTPPAEFARYVVAQREAMAQLVREARIEVG</sequence>
<evidence type="ECO:0000256" key="2">
    <source>
        <dbReference type="SAM" id="SignalP"/>
    </source>
</evidence>
<dbReference type="OrthoDB" id="7247100at2"/>
<evidence type="ECO:0000256" key="1">
    <source>
        <dbReference type="ARBA" id="ARBA00006987"/>
    </source>
</evidence>
<accession>A0A317FC16</accession>
<dbReference type="PANTHER" id="PTHR42928">
    <property type="entry name" value="TRICARBOXYLATE-BINDING PROTEIN"/>
    <property type="match status" value="1"/>
</dbReference>
<dbReference type="AlphaFoldDB" id="A0A317FC16"/>
<dbReference type="Gene3D" id="3.40.190.10">
    <property type="entry name" value="Periplasmic binding protein-like II"/>
    <property type="match status" value="1"/>
</dbReference>
<reference evidence="4" key="1">
    <citation type="submission" date="2018-05" db="EMBL/GenBank/DDBJ databases">
        <authorList>
            <person name="Du Z."/>
            <person name="Wang X."/>
        </authorList>
    </citation>
    <scope>NUCLEOTIDE SEQUENCE [LARGE SCALE GENOMIC DNA]</scope>
    <source>
        <strain evidence="4">CQN31</strain>
    </source>
</reference>
<dbReference type="RefSeq" id="WP_109872711.1">
    <property type="nucleotide sequence ID" value="NZ_QGNA01000005.1"/>
</dbReference>
<gene>
    <name evidence="3" type="ORF">DFH01_22365</name>
</gene>
<dbReference type="InterPro" id="IPR042100">
    <property type="entry name" value="Bug_dom1"/>
</dbReference>
<protein>
    <submittedName>
        <fullName evidence="3">Twin-arginine translocation pathway signal protein</fullName>
    </submittedName>
</protein>